<evidence type="ECO:0000313" key="2">
    <source>
        <dbReference type="EMBL" id="SVB74023.1"/>
    </source>
</evidence>
<dbReference type="InterPro" id="IPR016039">
    <property type="entry name" value="Thiolase-like"/>
</dbReference>
<dbReference type="GO" id="GO:0016746">
    <property type="term" value="F:acyltransferase activity"/>
    <property type="evidence" value="ECO:0007669"/>
    <property type="project" value="InterPro"/>
</dbReference>
<dbReference type="SUPFAM" id="SSF53901">
    <property type="entry name" value="Thiolase-like"/>
    <property type="match status" value="1"/>
</dbReference>
<feature type="non-terminal residue" evidence="2">
    <location>
        <position position="31"/>
    </location>
</feature>
<dbReference type="AlphaFoldDB" id="A0A382GHA2"/>
<sequence>MPQRVVVTGLGVVSPNGIGKNSFWENTCNGI</sequence>
<reference evidence="2" key="1">
    <citation type="submission" date="2018-05" db="EMBL/GenBank/DDBJ databases">
        <authorList>
            <person name="Lanie J.A."/>
            <person name="Ng W.-L."/>
            <person name="Kazmierczak K.M."/>
            <person name="Andrzejewski T.M."/>
            <person name="Davidsen T.M."/>
            <person name="Wayne K.J."/>
            <person name="Tettelin H."/>
            <person name="Glass J.I."/>
            <person name="Rusch D."/>
            <person name="Podicherti R."/>
            <person name="Tsui H.-C.T."/>
            <person name="Winkler M.E."/>
        </authorList>
    </citation>
    <scope>NUCLEOTIDE SEQUENCE</scope>
</reference>
<dbReference type="EMBL" id="UINC01055304">
    <property type="protein sequence ID" value="SVB74023.1"/>
    <property type="molecule type" value="Genomic_DNA"/>
</dbReference>
<protein>
    <recommendedName>
        <fullName evidence="1">Beta-ketoacyl synthase-like N-terminal domain-containing protein</fullName>
    </recommendedName>
</protein>
<dbReference type="Pfam" id="PF00109">
    <property type="entry name" value="ketoacyl-synt"/>
    <property type="match status" value="1"/>
</dbReference>
<feature type="domain" description="Beta-ketoacyl synthase-like N-terminal" evidence="1">
    <location>
        <begin position="3"/>
        <end position="30"/>
    </location>
</feature>
<gene>
    <name evidence="2" type="ORF">METZ01_LOCUS226877</name>
</gene>
<dbReference type="Gene3D" id="3.40.47.10">
    <property type="match status" value="1"/>
</dbReference>
<organism evidence="2">
    <name type="scientific">marine metagenome</name>
    <dbReference type="NCBI Taxonomy" id="408172"/>
    <lineage>
        <taxon>unclassified sequences</taxon>
        <taxon>metagenomes</taxon>
        <taxon>ecological metagenomes</taxon>
    </lineage>
</organism>
<proteinExistence type="predicted"/>
<dbReference type="InterPro" id="IPR014030">
    <property type="entry name" value="Ketoacyl_synth_N"/>
</dbReference>
<name>A0A382GHA2_9ZZZZ</name>
<accession>A0A382GHA2</accession>
<evidence type="ECO:0000259" key="1">
    <source>
        <dbReference type="Pfam" id="PF00109"/>
    </source>
</evidence>